<evidence type="ECO:0000256" key="1">
    <source>
        <dbReference type="SAM" id="Phobius"/>
    </source>
</evidence>
<dbReference type="AlphaFoldDB" id="A0A3S0ACL8"/>
<reference evidence="2 3" key="1">
    <citation type="submission" date="2018-03" db="EMBL/GenBank/DDBJ databases">
        <authorList>
            <person name="Gulvik C.A."/>
        </authorList>
    </citation>
    <scope>NUCLEOTIDE SEQUENCE [LARGE SCALE GENOMIC DNA]</scope>
    <source>
        <strain evidence="2 3">JCM 31581</strain>
    </source>
</reference>
<feature type="transmembrane region" description="Helical" evidence="1">
    <location>
        <begin position="228"/>
        <end position="249"/>
    </location>
</feature>
<feature type="transmembrane region" description="Helical" evidence="1">
    <location>
        <begin position="67"/>
        <end position="87"/>
    </location>
</feature>
<dbReference type="InterPro" id="IPR050303">
    <property type="entry name" value="GatZ_KbaZ_carbometab"/>
</dbReference>
<feature type="transmembrane region" description="Helical" evidence="1">
    <location>
        <begin position="186"/>
        <end position="208"/>
    </location>
</feature>
<keyword evidence="1" id="KW-0812">Transmembrane</keyword>
<dbReference type="GO" id="GO:0005886">
    <property type="term" value="C:plasma membrane"/>
    <property type="evidence" value="ECO:0007669"/>
    <property type="project" value="TreeGrafter"/>
</dbReference>
<evidence type="ECO:0000313" key="2">
    <source>
        <dbReference type="EMBL" id="RST89701.1"/>
    </source>
</evidence>
<dbReference type="EMBL" id="PXZH01000001">
    <property type="protein sequence ID" value="RST89701.1"/>
    <property type="molecule type" value="Genomic_DNA"/>
</dbReference>
<proteinExistence type="predicted"/>
<sequence>MTQHINTHTPTEKTLLKQLYWRSFTLYAAVTPSKQGASGFSYAMQPFLDVFYKGDEKKRKDAMVRQMSYFNTNIAMYPFILGVVASMEKENSEKDDFNSESINGIKTSLMGPLAGIGDSVFWGVLRTLSAGIAVSLAQAGNVFAPIVFLALFNLPVQWLRFKGGELGYTLGSNYISNLYENGLINILTKAASIVGLAMVGAMTSQMVVLDIKWNMVMDGEVVMNIQEMLDQIFVGLIPLSITLFSFYLLKKKQISINYLIVGIIILGIMLSVLGIA</sequence>
<dbReference type="PANTHER" id="PTHR32502:SF23">
    <property type="entry name" value="TRANSPORT PROTEIN, PTS SYSTEM"/>
    <property type="match status" value="1"/>
</dbReference>
<dbReference type="Proteomes" id="UP000277864">
    <property type="component" value="Unassembled WGS sequence"/>
</dbReference>
<accession>A0A3S0ACL8</accession>
<keyword evidence="1" id="KW-0472">Membrane</keyword>
<keyword evidence="3" id="KW-1185">Reference proteome</keyword>
<protein>
    <submittedName>
        <fullName evidence="2">PTS mannose transporter subunit IID</fullName>
    </submittedName>
</protein>
<dbReference type="OrthoDB" id="9795582at2"/>
<feature type="transmembrane region" description="Helical" evidence="1">
    <location>
        <begin position="128"/>
        <end position="152"/>
    </location>
</feature>
<gene>
    <name evidence="2" type="ORF">C7P63_01080</name>
</gene>
<dbReference type="PANTHER" id="PTHR32502">
    <property type="entry name" value="N-ACETYLGALACTOSAMINE PERMEASE II COMPONENT-RELATED"/>
    <property type="match status" value="1"/>
</dbReference>
<organism evidence="2 3">
    <name type="scientific">Vagococcus humatus</name>
    <dbReference type="NCBI Taxonomy" id="1889241"/>
    <lineage>
        <taxon>Bacteria</taxon>
        <taxon>Bacillati</taxon>
        <taxon>Bacillota</taxon>
        <taxon>Bacilli</taxon>
        <taxon>Lactobacillales</taxon>
        <taxon>Enterococcaceae</taxon>
        <taxon>Vagococcus</taxon>
    </lineage>
</organism>
<comment type="caution">
    <text evidence="2">The sequence shown here is derived from an EMBL/GenBank/DDBJ whole genome shotgun (WGS) entry which is preliminary data.</text>
</comment>
<evidence type="ECO:0000313" key="3">
    <source>
        <dbReference type="Proteomes" id="UP000277864"/>
    </source>
</evidence>
<dbReference type="PROSITE" id="PS51108">
    <property type="entry name" value="PTS_EIID"/>
    <property type="match status" value="1"/>
</dbReference>
<keyword evidence="1" id="KW-1133">Transmembrane helix</keyword>
<name>A0A3S0ACL8_9ENTE</name>
<dbReference type="RefSeq" id="WP_125943048.1">
    <property type="nucleotide sequence ID" value="NZ_PXZH01000001.1"/>
</dbReference>
<dbReference type="GO" id="GO:0009401">
    <property type="term" value="P:phosphoenolpyruvate-dependent sugar phosphotransferase system"/>
    <property type="evidence" value="ECO:0007669"/>
    <property type="project" value="InterPro"/>
</dbReference>
<dbReference type="Pfam" id="PF03613">
    <property type="entry name" value="EIID-AGA"/>
    <property type="match status" value="1"/>
</dbReference>
<feature type="transmembrane region" description="Helical" evidence="1">
    <location>
        <begin position="256"/>
        <end position="275"/>
    </location>
</feature>
<dbReference type="InterPro" id="IPR004704">
    <property type="entry name" value="PTS_IID_man"/>
</dbReference>